<evidence type="ECO:0000256" key="1">
    <source>
        <dbReference type="SAM" id="MobiDB-lite"/>
    </source>
</evidence>
<organism evidence="2 3">
    <name type="scientific">Symbiodinium necroappetens</name>
    <dbReference type="NCBI Taxonomy" id="1628268"/>
    <lineage>
        <taxon>Eukaryota</taxon>
        <taxon>Sar</taxon>
        <taxon>Alveolata</taxon>
        <taxon>Dinophyceae</taxon>
        <taxon>Suessiales</taxon>
        <taxon>Symbiodiniaceae</taxon>
        <taxon>Symbiodinium</taxon>
    </lineage>
</organism>
<evidence type="ECO:0000313" key="2">
    <source>
        <dbReference type="EMBL" id="CAE7293514.1"/>
    </source>
</evidence>
<comment type="caution">
    <text evidence="2">The sequence shown here is derived from an EMBL/GenBank/DDBJ whole genome shotgun (WGS) entry which is preliminary data.</text>
</comment>
<dbReference type="Proteomes" id="UP000601435">
    <property type="component" value="Unassembled WGS sequence"/>
</dbReference>
<reference evidence="2" key="1">
    <citation type="submission" date="2021-02" db="EMBL/GenBank/DDBJ databases">
        <authorList>
            <person name="Dougan E. K."/>
            <person name="Rhodes N."/>
            <person name="Thang M."/>
            <person name="Chan C."/>
        </authorList>
    </citation>
    <scope>NUCLEOTIDE SEQUENCE</scope>
</reference>
<keyword evidence="3" id="KW-1185">Reference proteome</keyword>
<dbReference type="Gene3D" id="1.20.920.60">
    <property type="match status" value="1"/>
</dbReference>
<feature type="compositionally biased region" description="Basic and acidic residues" evidence="1">
    <location>
        <begin position="1"/>
        <end position="13"/>
    </location>
</feature>
<proteinExistence type="predicted"/>
<accession>A0A812N7Q4</accession>
<evidence type="ECO:0000313" key="3">
    <source>
        <dbReference type="Proteomes" id="UP000601435"/>
    </source>
</evidence>
<dbReference type="EMBL" id="CAJNJA010012295">
    <property type="protein sequence ID" value="CAE7293514.1"/>
    <property type="molecule type" value="Genomic_DNA"/>
</dbReference>
<feature type="region of interest" description="Disordered" evidence="1">
    <location>
        <begin position="1"/>
        <end position="22"/>
    </location>
</feature>
<dbReference type="OrthoDB" id="428975at2759"/>
<dbReference type="AlphaFoldDB" id="A0A812N7Q4"/>
<name>A0A812N7Q4_9DINO</name>
<protein>
    <submittedName>
        <fullName evidence="2">DHC1B protein</fullName>
    </submittedName>
</protein>
<gene>
    <name evidence="2" type="primary">DHC1B</name>
    <name evidence="2" type="ORF">SNEC2469_LOCUS7194</name>
</gene>
<sequence>MDGLAARDMEPHQPTRSPAENRPFRVEFRSALNGDLLYERQQEGPCRVGDLQCHLATKLGDNVRPTLLFDGSPLALTDFLYEDVSLAVIRHTLSQRAASALQSAGKAVSGVKETQLQDLKSIIKPSEMMLDVMAAILSLLGQREHSWHSIRKLLGRYELPSRLVALEPHQVPFESQLVVQQIVEQHADSFRHEVIVKYATALAPFAALVRAFLECWAA</sequence>